<reference evidence="1 2" key="1">
    <citation type="journal article" date="2010" name="PLoS ONE">
        <title>Genome sequence of Cronobacter sakazakii BAA-894 and comparative genomic hybridization analysis with other Cronobacter species.</title>
        <authorList>
            <person name="Kucerova E."/>
            <person name="Clifton S.W."/>
            <person name="Xia X.Q."/>
            <person name="Long F."/>
            <person name="Porwollik S."/>
            <person name="Fulton L."/>
            <person name="Fronick C."/>
            <person name="Minx P."/>
            <person name="Kyung K."/>
            <person name="Warren W."/>
            <person name="Fulton R."/>
            <person name="Feng D."/>
            <person name="Wollam A."/>
            <person name="Shah N."/>
            <person name="Bhonagiri V."/>
            <person name="Nash W.E."/>
            <person name="Hallsworth-Pepin K."/>
            <person name="Wilson R.K."/>
            <person name="McClelland M."/>
            <person name="Forsythe S.J."/>
        </authorList>
    </citation>
    <scope>NUCLEOTIDE SEQUENCE [LARGE SCALE GENOMIC DNA]</scope>
    <source>
        <strain evidence="1 2">ATCC BAA-894</strain>
    </source>
</reference>
<name>A7MKI6_CROS8</name>
<gene>
    <name evidence="1" type="ordered locus">ESA_04405</name>
</gene>
<organism evidence="1 2">
    <name type="scientific">Cronobacter sakazakii (strain ATCC BAA-894)</name>
    <name type="common">Enterobacter sakazakii</name>
    <dbReference type="NCBI Taxonomy" id="290339"/>
    <lineage>
        <taxon>Bacteria</taxon>
        <taxon>Pseudomonadati</taxon>
        <taxon>Pseudomonadota</taxon>
        <taxon>Gammaproteobacteria</taxon>
        <taxon>Enterobacterales</taxon>
        <taxon>Enterobacteriaceae</taxon>
        <taxon>Cronobacter</taxon>
    </lineage>
</organism>
<dbReference type="EMBL" id="CP000783">
    <property type="protein sequence ID" value="ABU79584.1"/>
    <property type="molecule type" value="Genomic_DNA"/>
</dbReference>
<proteinExistence type="predicted"/>
<evidence type="ECO:0000313" key="2">
    <source>
        <dbReference type="Proteomes" id="UP000000260"/>
    </source>
</evidence>
<dbReference type="Proteomes" id="UP000000260">
    <property type="component" value="Chromosome"/>
</dbReference>
<evidence type="ECO:0000313" key="1">
    <source>
        <dbReference type="EMBL" id="ABU79584.1"/>
    </source>
</evidence>
<sequence>MGWRGSQNLSLRNFLVFRNLQQFILHNFTRGTDTLAALITNRHEFTKLLEGLGMVLAYRLPYFFIADTVTQTNVHDDSRSVYAQSVNENSYDYNETGVEFSDAEWASFEDTNVFKLLFLIKQKRAPKRPFQFCSN</sequence>
<accession>A7MKI6</accession>
<dbReference type="AlphaFoldDB" id="A7MKI6"/>
<keyword evidence="2" id="KW-1185">Reference proteome</keyword>
<dbReference type="HOGENOM" id="CLU_1882272_0_0_6"/>
<protein>
    <submittedName>
        <fullName evidence="1">Uncharacterized protein</fullName>
    </submittedName>
</protein>
<dbReference type="KEGG" id="esa:ESA_04405"/>